<organism evidence="1 2">
    <name type="scientific">Brevundimonas faecalis</name>
    <dbReference type="NCBI Taxonomy" id="947378"/>
    <lineage>
        <taxon>Bacteria</taxon>
        <taxon>Pseudomonadati</taxon>
        <taxon>Pseudomonadota</taxon>
        <taxon>Alphaproteobacteria</taxon>
        <taxon>Caulobacterales</taxon>
        <taxon>Caulobacteraceae</taxon>
        <taxon>Brevundimonas</taxon>
    </lineage>
</organism>
<evidence type="ECO:0008006" key="3">
    <source>
        <dbReference type="Google" id="ProtNLM"/>
    </source>
</evidence>
<gene>
    <name evidence="1" type="ORF">ABIE19_003298</name>
</gene>
<dbReference type="EMBL" id="JBEPTF010000006">
    <property type="protein sequence ID" value="MET4685347.1"/>
    <property type="molecule type" value="Genomic_DNA"/>
</dbReference>
<dbReference type="RefSeq" id="WP_354090311.1">
    <property type="nucleotide sequence ID" value="NZ_JBEPTF010000006.1"/>
</dbReference>
<keyword evidence="2" id="KW-1185">Reference proteome</keyword>
<accession>A0ABV2RHG9</accession>
<dbReference type="Proteomes" id="UP001549313">
    <property type="component" value="Unassembled WGS sequence"/>
</dbReference>
<reference evidence="1 2" key="1">
    <citation type="submission" date="2024-06" db="EMBL/GenBank/DDBJ databases">
        <title>Sorghum-associated microbial communities from plants grown in Nebraska, USA.</title>
        <authorList>
            <person name="Schachtman D."/>
        </authorList>
    </citation>
    <scope>NUCLEOTIDE SEQUENCE [LARGE SCALE GENOMIC DNA]</scope>
    <source>
        <strain evidence="1 2">2814</strain>
    </source>
</reference>
<sequence>MMAAVEVQAENPPFFAVAAPRAATVAGVRLDLLLLLMLAVGCLSAGPAAAQLRSNAQAEQSRVIRDQSVTRTIPPPARYVSEAGQGFVLDRDGSLTLLRFDRSTETWALRPSAAPRGDTIYRNDAGEQVLRVTPSGGITVYTTRNPGGSPVSVAGPAVSLEPPTLGPVQMFNLMTRRSGLVSDAMGRLVRINVFGEESEALCIEALVVTTDAVVRIARSPSARPFLDRLRSITIVEGSRAQVTYAGGDLRVVVDPRRGIAGRPSSARVIRAVIPED</sequence>
<evidence type="ECO:0000313" key="1">
    <source>
        <dbReference type="EMBL" id="MET4685347.1"/>
    </source>
</evidence>
<dbReference type="Pfam" id="PF16252">
    <property type="entry name" value="DUF4908"/>
    <property type="match status" value="1"/>
</dbReference>
<name>A0ABV2RHG9_9CAUL</name>
<evidence type="ECO:0000313" key="2">
    <source>
        <dbReference type="Proteomes" id="UP001549313"/>
    </source>
</evidence>
<protein>
    <recommendedName>
        <fullName evidence="3">DUF4908 domain-containing protein</fullName>
    </recommendedName>
</protein>
<dbReference type="InterPro" id="IPR032591">
    <property type="entry name" value="DUF4908"/>
</dbReference>
<proteinExistence type="predicted"/>
<comment type="caution">
    <text evidence="1">The sequence shown here is derived from an EMBL/GenBank/DDBJ whole genome shotgun (WGS) entry which is preliminary data.</text>
</comment>